<reference evidence="3 4" key="1">
    <citation type="submission" date="2020-03" db="EMBL/GenBank/DDBJ databases">
        <title>WGS of actinomycetes isolated from Thailand.</title>
        <authorList>
            <person name="Thawai C."/>
        </authorList>
    </citation>
    <scope>NUCLEOTIDE SEQUENCE [LARGE SCALE GENOMIC DNA]</scope>
    <source>
        <strain evidence="3 4">PLAI 1-29</strain>
    </source>
</reference>
<keyword evidence="2" id="KW-0472">Membrane</keyword>
<organism evidence="3 4">
    <name type="scientific">Streptomyces zingiberis</name>
    <dbReference type="NCBI Taxonomy" id="2053010"/>
    <lineage>
        <taxon>Bacteria</taxon>
        <taxon>Bacillati</taxon>
        <taxon>Actinomycetota</taxon>
        <taxon>Actinomycetes</taxon>
        <taxon>Kitasatosporales</taxon>
        <taxon>Streptomycetaceae</taxon>
        <taxon>Streptomyces</taxon>
    </lineage>
</organism>
<feature type="compositionally biased region" description="Low complexity" evidence="1">
    <location>
        <begin position="1"/>
        <end position="10"/>
    </location>
</feature>
<evidence type="ECO:0000313" key="3">
    <source>
        <dbReference type="EMBL" id="NJQ03585.1"/>
    </source>
</evidence>
<proteinExistence type="predicted"/>
<name>A0ABX1C0Y8_9ACTN</name>
<feature type="transmembrane region" description="Helical" evidence="2">
    <location>
        <begin position="508"/>
        <end position="530"/>
    </location>
</feature>
<accession>A0ABX1C0Y8</accession>
<evidence type="ECO:0000256" key="2">
    <source>
        <dbReference type="SAM" id="Phobius"/>
    </source>
</evidence>
<feature type="compositionally biased region" description="Basic and acidic residues" evidence="1">
    <location>
        <begin position="11"/>
        <end position="24"/>
    </location>
</feature>
<dbReference type="Proteomes" id="UP000695264">
    <property type="component" value="Unassembled WGS sequence"/>
</dbReference>
<feature type="transmembrane region" description="Helical" evidence="2">
    <location>
        <begin position="484"/>
        <end position="501"/>
    </location>
</feature>
<dbReference type="EMBL" id="JAATEN010000026">
    <property type="protein sequence ID" value="NJQ03585.1"/>
    <property type="molecule type" value="Genomic_DNA"/>
</dbReference>
<dbReference type="RefSeq" id="WP_168104196.1">
    <property type="nucleotide sequence ID" value="NZ_JAATEN010000026.1"/>
</dbReference>
<comment type="caution">
    <text evidence="3">The sequence shown here is derived from an EMBL/GenBank/DDBJ whole genome shotgun (WGS) entry which is preliminary data.</text>
</comment>
<feature type="transmembrane region" description="Helical" evidence="2">
    <location>
        <begin position="598"/>
        <end position="618"/>
    </location>
</feature>
<feature type="region of interest" description="Disordered" evidence="1">
    <location>
        <begin position="1"/>
        <end position="181"/>
    </location>
</feature>
<gene>
    <name evidence="3" type="ORF">HCK00_24465</name>
</gene>
<evidence type="ECO:0000313" key="4">
    <source>
        <dbReference type="Proteomes" id="UP000695264"/>
    </source>
</evidence>
<feature type="compositionally biased region" description="Low complexity" evidence="1">
    <location>
        <begin position="106"/>
        <end position="137"/>
    </location>
</feature>
<evidence type="ECO:0000256" key="1">
    <source>
        <dbReference type="SAM" id="MobiDB-lite"/>
    </source>
</evidence>
<keyword evidence="2" id="KW-0812">Transmembrane</keyword>
<feature type="transmembrane region" description="Helical" evidence="2">
    <location>
        <begin position="279"/>
        <end position="302"/>
    </location>
</feature>
<feature type="transmembrane region" description="Helical" evidence="2">
    <location>
        <begin position="191"/>
        <end position="212"/>
    </location>
</feature>
<protein>
    <submittedName>
        <fullName evidence="3">Glycosyltransferase family 2 protein</fullName>
    </submittedName>
</protein>
<dbReference type="PANTHER" id="PTHR24216">
    <property type="entry name" value="PAXILLIN-RELATED"/>
    <property type="match status" value="1"/>
</dbReference>
<keyword evidence="2" id="KW-1133">Transmembrane helix</keyword>
<feature type="compositionally biased region" description="Pro residues" evidence="1">
    <location>
        <begin position="160"/>
        <end position="178"/>
    </location>
</feature>
<feature type="compositionally biased region" description="Pro residues" evidence="1">
    <location>
        <begin position="138"/>
        <end position="152"/>
    </location>
</feature>
<feature type="transmembrane region" description="Helical" evidence="2">
    <location>
        <begin position="557"/>
        <end position="577"/>
    </location>
</feature>
<feature type="compositionally biased region" description="Low complexity" evidence="1">
    <location>
        <begin position="25"/>
        <end position="62"/>
    </location>
</feature>
<feature type="transmembrane region" description="Helical" evidence="2">
    <location>
        <begin position="360"/>
        <end position="377"/>
    </location>
</feature>
<feature type="transmembrane region" description="Helical" evidence="2">
    <location>
        <begin position="412"/>
        <end position="432"/>
    </location>
</feature>
<keyword evidence="4" id="KW-1185">Reference proteome</keyword>
<sequence length="776" mass="79979">MSETAGTARVARTERTAQTERTERTAGAAGAAGAEATSGPEEVTPGTADMTGTADTAPPAGASPEARAAERPDGSAISGRDTGPGAAPTPEEDGTTAPAPAPPPDAAAKANANANTTTTTTTATRAAPPPSTAGSPLPQAPPEALPTQPPADPALADPAPADPAPARPAPADPGPAPRPARRLAALRPGRASLAVAAGYLLVSVLLYAGLWADPGRRYLVDSMRDQNQWEWFFAITAHHVLNGENPLFTTVQNVPLGVNLMANTAMFGLSVPLAPLTAALGPTVSLGAVLTVGLAATATAWYRLIRCHLTGDRAAAVLGGAVAAFAPPMVSHGNGHPNLAVLFVIPLIIDRALRLTTGRRVVRDGVVLGLLTAWQVFLGEEALLLAASGMLVFALVYACVRPGVARRAAGPLLRGLAIGAAVCLPLVAYPLYWQFFGEQSYGAIAHGPTGNPLRALTAFSDHSLAGDTPTADALSLNPTERNAFYGWPLLLLATVATVRLWRRPAVKALAATGLVGAVLSLGPDVSLSGAEGATTVPGPWRFLDGLPLFESVIESRYAMLCGPVIGMVLALAWAAVARRAGHARRSAPLPADRDRRHRALLIRVAGAVLIGAALLPAAPAPLETVDRPPVPTLVANGNWRVYVEPGSSLVPVPLPSPGEADPLHWQIAADFAFPMPGGYFVGPAGPALPGEPAPPGIYGAVPRPTAELLREVRYSGEVPGIGPEQRLAAAEDLAYWRAGALVLQRQPNDGALRATVELLLGEKPQRVGDAWVWDVG</sequence>
<feature type="transmembrane region" description="Helical" evidence="2">
    <location>
        <begin position="383"/>
        <end position="400"/>
    </location>
</feature>